<sequence length="106" mass="11145">SGCAAQGALHLILAGRRLAEPAGLRAGETALRMLSSAPCFSGMAVRLAGLESLGEGRQSPGGGFYLLVARKLVVGLRPVRQVRRDPIGKLIPMPMAKVSRNTQDHS</sequence>
<proteinExistence type="predicted"/>
<dbReference type="Proteomes" id="UP000271531">
    <property type="component" value="Unassembled WGS sequence"/>
</dbReference>
<evidence type="ECO:0000313" key="1">
    <source>
        <dbReference type="EMBL" id="RMW00301.1"/>
    </source>
</evidence>
<feature type="non-terminal residue" evidence="1">
    <location>
        <position position="1"/>
    </location>
</feature>
<reference evidence="1 2" key="1">
    <citation type="submission" date="2018-08" db="EMBL/GenBank/DDBJ databases">
        <title>Recombination of ecologically and evolutionarily significant loci maintains genetic cohesion in the Pseudomonas syringae species complex.</title>
        <authorList>
            <person name="Dillon M."/>
            <person name="Thakur S."/>
            <person name="Almeida R.N.D."/>
            <person name="Weir B.S."/>
            <person name="Guttman D.S."/>
        </authorList>
    </citation>
    <scope>NUCLEOTIDE SEQUENCE [LARGE SCALE GENOMIC DNA]</scope>
    <source>
        <strain evidence="1 2">ICMP 4525</strain>
    </source>
</reference>
<evidence type="ECO:0000313" key="2">
    <source>
        <dbReference type="Proteomes" id="UP000271531"/>
    </source>
</evidence>
<name>A0A3M6H5V9_PSEAJ</name>
<accession>A0A3M6H5V9</accession>
<dbReference type="AlphaFoldDB" id="A0A3M6H5V9"/>
<comment type="caution">
    <text evidence="1">The sequence shown here is derived from an EMBL/GenBank/DDBJ whole genome shotgun (WGS) entry which is preliminary data.</text>
</comment>
<gene>
    <name evidence="1" type="ORF">ALP03_03567</name>
</gene>
<protein>
    <submittedName>
        <fullName evidence="1">Uncharacterized protein</fullName>
    </submittedName>
</protein>
<organism evidence="1 2">
    <name type="scientific">Pseudomonas amygdali pv. tabaci</name>
    <name type="common">Pseudomonas syringae pv. tabaci</name>
    <dbReference type="NCBI Taxonomy" id="322"/>
    <lineage>
        <taxon>Bacteria</taxon>
        <taxon>Pseudomonadati</taxon>
        <taxon>Pseudomonadota</taxon>
        <taxon>Gammaproteobacteria</taxon>
        <taxon>Pseudomonadales</taxon>
        <taxon>Pseudomonadaceae</taxon>
        <taxon>Pseudomonas</taxon>
        <taxon>Pseudomonas amygdali</taxon>
    </lineage>
</organism>
<dbReference type="EMBL" id="RBVA01000477">
    <property type="protein sequence ID" value="RMW00301.1"/>
    <property type="molecule type" value="Genomic_DNA"/>
</dbReference>